<sequence>MLAITMTQGWMIGIIAFMAVFGICAGVFSALGKKRK</sequence>
<evidence type="ECO:0000313" key="3">
    <source>
        <dbReference type="Proteomes" id="UP000095492"/>
    </source>
</evidence>
<reference evidence="2 3" key="1">
    <citation type="submission" date="2015-09" db="EMBL/GenBank/DDBJ databases">
        <authorList>
            <consortium name="Pathogen Informatics"/>
        </authorList>
    </citation>
    <scope>NUCLEOTIDE SEQUENCE [LARGE SCALE GENOMIC DNA]</scope>
    <source>
        <strain evidence="2 3">2789STDY5608891</strain>
    </source>
</reference>
<organism evidence="2 3">
    <name type="scientific">Eubacterium ramulus</name>
    <dbReference type="NCBI Taxonomy" id="39490"/>
    <lineage>
        <taxon>Bacteria</taxon>
        <taxon>Bacillati</taxon>
        <taxon>Bacillota</taxon>
        <taxon>Clostridia</taxon>
        <taxon>Eubacteriales</taxon>
        <taxon>Eubacteriaceae</taxon>
        <taxon>Eubacterium</taxon>
    </lineage>
</organism>
<keyword evidence="1" id="KW-1133">Transmembrane helix</keyword>
<protein>
    <submittedName>
        <fullName evidence="2">Uncharacterized protein</fullName>
    </submittedName>
</protein>
<proteinExistence type="predicted"/>
<evidence type="ECO:0000256" key="1">
    <source>
        <dbReference type="SAM" id="Phobius"/>
    </source>
</evidence>
<evidence type="ECO:0000313" key="2">
    <source>
        <dbReference type="EMBL" id="CUM84322.1"/>
    </source>
</evidence>
<keyword evidence="1" id="KW-0812">Transmembrane</keyword>
<name>A0A173S1Y6_EUBRA</name>
<dbReference type="Proteomes" id="UP000095492">
    <property type="component" value="Unassembled WGS sequence"/>
</dbReference>
<feature type="transmembrane region" description="Helical" evidence="1">
    <location>
        <begin position="12"/>
        <end position="31"/>
    </location>
</feature>
<gene>
    <name evidence="2" type="ORF">ERS852448_00725</name>
</gene>
<keyword evidence="1" id="KW-0472">Membrane</keyword>
<accession>A0A173S1Y6</accession>
<dbReference type="AlphaFoldDB" id="A0A173S1Y6"/>
<dbReference type="STRING" id="39490.ERS852448_00725"/>
<dbReference type="EMBL" id="CYYA01000004">
    <property type="protein sequence ID" value="CUM84322.1"/>
    <property type="molecule type" value="Genomic_DNA"/>
</dbReference>